<dbReference type="InterPro" id="IPR036259">
    <property type="entry name" value="MFS_trans_sf"/>
</dbReference>
<feature type="transmembrane region" description="Helical" evidence="5">
    <location>
        <begin position="405"/>
        <end position="423"/>
    </location>
</feature>
<dbReference type="eggNOG" id="KOG0255">
    <property type="taxonomic scope" value="Eukaryota"/>
</dbReference>
<dbReference type="Gene3D" id="1.20.1250.20">
    <property type="entry name" value="MFS general substrate transporter like domains"/>
    <property type="match status" value="1"/>
</dbReference>
<dbReference type="Proteomes" id="UP000582659">
    <property type="component" value="Unassembled WGS sequence"/>
</dbReference>
<evidence type="ECO:0000313" key="9">
    <source>
        <dbReference type="Proteomes" id="UP000659654"/>
    </source>
</evidence>
<organism evidence="8 10">
    <name type="scientific">Bursaphelenchus xylophilus</name>
    <name type="common">Pinewood nematode worm</name>
    <name type="synonym">Aphelenchoides xylophilus</name>
    <dbReference type="NCBI Taxonomy" id="6326"/>
    <lineage>
        <taxon>Eukaryota</taxon>
        <taxon>Metazoa</taxon>
        <taxon>Ecdysozoa</taxon>
        <taxon>Nematoda</taxon>
        <taxon>Chromadorea</taxon>
        <taxon>Rhabditida</taxon>
        <taxon>Tylenchina</taxon>
        <taxon>Tylenchomorpha</taxon>
        <taxon>Aphelenchoidea</taxon>
        <taxon>Aphelenchoididae</taxon>
        <taxon>Bursaphelenchus</taxon>
    </lineage>
</organism>
<dbReference type="EMBL" id="CAJFDI010000005">
    <property type="protein sequence ID" value="CAD5232272.1"/>
    <property type="molecule type" value="Genomic_DNA"/>
</dbReference>
<keyword evidence="9" id="KW-1185">Reference proteome</keyword>
<dbReference type="Proteomes" id="UP000659654">
    <property type="component" value="Unassembled WGS sequence"/>
</dbReference>
<gene>
    <name evidence="7" type="ORF">BXYJ_LOCUS12363</name>
</gene>
<dbReference type="SMR" id="A0A1I7RNZ6"/>
<dbReference type="Proteomes" id="UP000095284">
    <property type="component" value="Unplaced"/>
</dbReference>
<evidence type="ECO:0000313" key="7">
    <source>
        <dbReference type="EMBL" id="CAD5232272.1"/>
    </source>
</evidence>
<dbReference type="WBParaSite" id="BXY_0243600.1">
    <property type="protein sequence ID" value="BXY_0243600.1"/>
    <property type="gene ID" value="BXY_0243600"/>
</dbReference>
<feature type="transmembrane region" description="Helical" evidence="5">
    <location>
        <begin position="221"/>
        <end position="243"/>
    </location>
</feature>
<feature type="transmembrane region" description="Helical" evidence="5">
    <location>
        <begin position="47"/>
        <end position="63"/>
    </location>
</feature>
<dbReference type="OrthoDB" id="3936150at2759"/>
<proteinExistence type="predicted"/>
<feature type="domain" description="Major facilitator superfamily (MFS) profile" evidence="6">
    <location>
        <begin position="54"/>
        <end position="516"/>
    </location>
</feature>
<feature type="transmembrane region" description="Helical" evidence="5">
    <location>
        <begin position="325"/>
        <end position="358"/>
    </location>
</feature>
<reference evidence="10" key="1">
    <citation type="submission" date="2016-11" db="UniProtKB">
        <authorList>
            <consortium name="WormBaseParasite"/>
        </authorList>
    </citation>
    <scope>IDENTIFICATION</scope>
</reference>
<keyword evidence="4 5" id="KW-0472">Membrane</keyword>
<evidence type="ECO:0000313" key="8">
    <source>
        <dbReference type="Proteomes" id="UP000095284"/>
    </source>
</evidence>
<sequence length="554" mass="62927">MGQKKVEFSTIAEEDEAEEEVKLNPQKIREALDGDEELKNIGDFIKFGRYTVFIIFLYELMLLPQMANMTFMIYGGYAPKVVECGGHDYRNLSNVKSCAAYKEDFLRTNCTPVLETQFNSLAYEFNYFCDRITSVKRAISIMMLGVLFGAIIFGQLSDWFGRKRMMIVTHIGMCTLDLIVSRATSLGHFTLIQFFTSLFVGGHNTIMHVFLLESIPKKHRVWLSCALSYSPNYIIVAIIAYFAHDWRRLISIAGLLNIPALLLLLFAFESPRWLIQKALLDSARTTLMKMEKINGTATPTRLRNIDVLIEQEIMQNEKKRSRRKYYFYHLFYTWKMCLYTAIISFALLATSIISYALIFNMEHLSGSIFISTAFFGAFRWAVNLLVGAIDYFVPKAGRKPIHHGALTFILTMLGIVIVVKSLGIQSVNAIRITTMSAAAMCSQLFMVNAIVTSELFPTAIRNLAVSFVQISSRLGGVISPHVFYLANVWEPLPYVFMFTIMLINALMFGAFIPETKNSAMVDHMPDKSKRIWKSRNSMKATNILPSVAKLAEDV</sequence>
<evidence type="ECO:0000313" key="10">
    <source>
        <dbReference type="WBParaSite" id="BXY_0243600.1"/>
    </source>
</evidence>
<comment type="subcellular location">
    <subcellularLocation>
        <location evidence="1">Membrane</location>
        <topology evidence="1">Multi-pass membrane protein</topology>
    </subcellularLocation>
</comment>
<evidence type="ECO:0000256" key="5">
    <source>
        <dbReference type="SAM" id="Phobius"/>
    </source>
</evidence>
<keyword evidence="3 5" id="KW-1133">Transmembrane helix</keyword>
<evidence type="ECO:0000259" key="6">
    <source>
        <dbReference type="PROSITE" id="PS50850"/>
    </source>
</evidence>
<dbReference type="EMBL" id="CAJFCV020000005">
    <property type="protein sequence ID" value="CAG9124410.1"/>
    <property type="molecule type" value="Genomic_DNA"/>
</dbReference>
<dbReference type="PROSITE" id="PS50850">
    <property type="entry name" value="MFS"/>
    <property type="match status" value="1"/>
</dbReference>
<feature type="transmembrane region" description="Helical" evidence="5">
    <location>
        <begin position="492"/>
        <end position="512"/>
    </location>
</feature>
<evidence type="ECO:0000256" key="2">
    <source>
        <dbReference type="ARBA" id="ARBA00022692"/>
    </source>
</evidence>
<name>A0A1I7RNZ6_BURXY</name>
<evidence type="ECO:0000256" key="1">
    <source>
        <dbReference type="ARBA" id="ARBA00004141"/>
    </source>
</evidence>
<dbReference type="InterPro" id="IPR005828">
    <property type="entry name" value="MFS_sugar_transport-like"/>
</dbReference>
<protein>
    <submittedName>
        <fullName evidence="7">(pine wood nematode) hypothetical protein</fullName>
    </submittedName>
    <submittedName>
        <fullName evidence="10">MFS domain-containing protein</fullName>
    </submittedName>
</protein>
<dbReference type="Pfam" id="PF00083">
    <property type="entry name" value="Sugar_tr"/>
    <property type="match status" value="1"/>
</dbReference>
<feature type="transmembrane region" description="Helical" evidence="5">
    <location>
        <begin position="429"/>
        <end position="451"/>
    </location>
</feature>
<dbReference type="SUPFAM" id="SSF103473">
    <property type="entry name" value="MFS general substrate transporter"/>
    <property type="match status" value="1"/>
</dbReference>
<feature type="transmembrane region" description="Helical" evidence="5">
    <location>
        <begin position="138"/>
        <end position="156"/>
    </location>
</feature>
<reference evidence="7" key="2">
    <citation type="submission" date="2020-09" db="EMBL/GenBank/DDBJ databases">
        <authorList>
            <person name="Kikuchi T."/>
        </authorList>
    </citation>
    <scope>NUCLEOTIDE SEQUENCE</scope>
    <source>
        <strain evidence="7">Ka4C1</strain>
    </source>
</reference>
<evidence type="ECO:0000256" key="4">
    <source>
        <dbReference type="ARBA" id="ARBA00023136"/>
    </source>
</evidence>
<accession>A0A1I7RNZ6</accession>
<evidence type="ECO:0000256" key="3">
    <source>
        <dbReference type="ARBA" id="ARBA00022989"/>
    </source>
</evidence>
<dbReference type="AlphaFoldDB" id="A0A1I7RNZ6"/>
<keyword evidence="2 5" id="KW-0812">Transmembrane</keyword>
<dbReference type="GO" id="GO:0022857">
    <property type="term" value="F:transmembrane transporter activity"/>
    <property type="evidence" value="ECO:0007669"/>
    <property type="project" value="InterPro"/>
</dbReference>
<dbReference type="PANTHER" id="PTHR24064">
    <property type="entry name" value="SOLUTE CARRIER FAMILY 22 MEMBER"/>
    <property type="match status" value="1"/>
</dbReference>
<dbReference type="GO" id="GO:0016020">
    <property type="term" value="C:membrane"/>
    <property type="evidence" value="ECO:0007669"/>
    <property type="project" value="UniProtKB-SubCell"/>
</dbReference>
<feature type="transmembrane region" description="Helical" evidence="5">
    <location>
        <begin position="364"/>
        <end position="393"/>
    </location>
</feature>
<feature type="transmembrane region" description="Helical" evidence="5">
    <location>
        <begin position="249"/>
        <end position="268"/>
    </location>
</feature>
<dbReference type="InterPro" id="IPR020846">
    <property type="entry name" value="MFS_dom"/>
</dbReference>